<dbReference type="InterPro" id="IPR027417">
    <property type="entry name" value="P-loop_NTPase"/>
</dbReference>
<evidence type="ECO:0000313" key="1">
    <source>
        <dbReference type="EMBL" id="MSS01117.1"/>
    </source>
</evidence>
<keyword evidence="1" id="KW-0418">Kinase</keyword>
<protein>
    <submittedName>
        <fullName evidence="1">Cytidylate kinase-like family protein</fullName>
    </submittedName>
</protein>
<dbReference type="GO" id="GO:0016301">
    <property type="term" value="F:kinase activity"/>
    <property type="evidence" value="ECO:0007669"/>
    <property type="project" value="UniProtKB-KW"/>
</dbReference>
<keyword evidence="2" id="KW-1185">Reference proteome</keyword>
<dbReference type="EMBL" id="VUMM01000003">
    <property type="protein sequence ID" value="MSS01117.1"/>
    <property type="molecule type" value="Genomic_DNA"/>
</dbReference>
<dbReference type="Gene3D" id="3.40.50.300">
    <property type="entry name" value="P-loop containing nucleotide triphosphate hydrolases"/>
    <property type="match status" value="1"/>
</dbReference>
<dbReference type="AlphaFoldDB" id="A0A7X2N2A9"/>
<dbReference type="RefSeq" id="WP_154459579.1">
    <property type="nucleotide sequence ID" value="NZ_VUMM01000003.1"/>
</dbReference>
<organism evidence="1 2">
    <name type="scientific">Floccifex porci</name>
    <dbReference type="NCBI Taxonomy" id="2606629"/>
    <lineage>
        <taxon>Bacteria</taxon>
        <taxon>Bacillati</taxon>
        <taxon>Bacillota</taxon>
        <taxon>Erysipelotrichia</taxon>
        <taxon>Erysipelotrichales</taxon>
        <taxon>Erysipelotrichaceae</taxon>
        <taxon>Floccifex</taxon>
    </lineage>
</organism>
<keyword evidence="1" id="KW-0808">Transferase</keyword>
<sequence length="193" mass="22417">MSYSVVTITREFGSGGRTIAKKLAEELGYDYYDYELVQKIAQESGFAEGFIEEFGEEVSTGGFFSFFGNNWGALNINDQLYFSERKVILELAEKGNCIIVGRCADYILKDRKDTLNVFIYADMEWKKDRIVNLYGETDVDIEKRILEKDKRRKAYYKYYTDRKWNRAANYHVSLESSELGIDTCVEILKSIVK</sequence>
<accession>A0A7X2N2A9</accession>
<dbReference type="SUPFAM" id="SSF52540">
    <property type="entry name" value="P-loop containing nucleoside triphosphate hydrolases"/>
    <property type="match status" value="1"/>
</dbReference>
<name>A0A7X2N2A9_9FIRM</name>
<comment type="caution">
    <text evidence="1">The sequence shown here is derived from an EMBL/GenBank/DDBJ whole genome shotgun (WGS) entry which is preliminary data.</text>
</comment>
<gene>
    <name evidence="1" type="ORF">FYJ50_03150</name>
</gene>
<dbReference type="Proteomes" id="UP000470082">
    <property type="component" value="Unassembled WGS sequence"/>
</dbReference>
<reference evidence="1 2" key="1">
    <citation type="submission" date="2019-08" db="EMBL/GenBank/DDBJ databases">
        <title>In-depth cultivation of the pig gut microbiome towards novel bacterial diversity and tailored functional studies.</title>
        <authorList>
            <person name="Wylensek D."/>
            <person name="Hitch T.C.A."/>
            <person name="Clavel T."/>
        </authorList>
    </citation>
    <scope>NUCLEOTIDE SEQUENCE [LARGE SCALE GENOMIC DNA]</scope>
    <source>
        <strain evidence="1 2">LKV-178-WT-2G</strain>
    </source>
</reference>
<evidence type="ECO:0000313" key="2">
    <source>
        <dbReference type="Proteomes" id="UP000470082"/>
    </source>
</evidence>
<dbReference type="Pfam" id="PF13189">
    <property type="entry name" value="Cytidylate_kin2"/>
    <property type="match status" value="1"/>
</dbReference>
<proteinExistence type="predicted"/>